<accession>A0A381SWS1</accession>
<reference evidence="7" key="1">
    <citation type="submission" date="2018-05" db="EMBL/GenBank/DDBJ databases">
        <authorList>
            <person name="Lanie J.A."/>
            <person name="Ng W.-L."/>
            <person name="Kazmierczak K.M."/>
            <person name="Andrzejewski T.M."/>
            <person name="Davidsen T.M."/>
            <person name="Wayne K.J."/>
            <person name="Tettelin H."/>
            <person name="Glass J.I."/>
            <person name="Rusch D."/>
            <person name="Podicherti R."/>
            <person name="Tsui H.-C.T."/>
            <person name="Winkler M.E."/>
        </authorList>
    </citation>
    <scope>NUCLEOTIDE SEQUENCE</scope>
</reference>
<organism evidence="7">
    <name type="scientific">marine metagenome</name>
    <dbReference type="NCBI Taxonomy" id="408172"/>
    <lineage>
        <taxon>unclassified sequences</taxon>
        <taxon>metagenomes</taxon>
        <taxon>ecological metagenomes</taxon>
    </lineage>
</organism>
<dbReference type="PANTHER" id="PTHR43066">
    <property type="entry name" value="RHOMBOID-RELATED PROTEIN"/>
    <property type="match status" value="1"/>
</dbReference>
<evidence type="ECO:0000313" key="7">
    <source>
        <dbReference type="EMBL" id="SVA07844.1"/>
    </source>
</evidence>
<gene>
    <name evidence="7" type="ORF">METZ01_LOCUS60698</name>
</gene>
<feature type="transmembrane region" description="Helical" evidence="5">
    <location>
        <begin position="12"/>
        <end position="28"/>
    </location>
</feature>
<feature type="domain" description="Peptidase S54 rhomboid" evidence="6">
    <location>
        <begin position="49"/>
        <end position="190"/>
    </location>
</feature>
<dbReference type="InterPro" id="IPR035952">
    <property type="entry name" value="Rhomboid-like_sf"/>
</dbReference>
<dbReference type="SUPFAM" id="SSF144091">
    <property type="entry name" value="Rhomboid-like"/>
    <property type="match status" value="1"/>
</dbReference>
<keyword evidence="4 5" id="KW-0472">Membrane</keyword>
<protein>
    <recommendedName>
        <fullName evidence="6">Peptidase S54 rhomboid domain-containing protein</fullName>
    </recommendedName>
</protein>
<dbReference type="GO" id="GO:0004252">
    <property type="term" value="F:serine-type endopeptidase activity"/>
    <property type="evidence" value="ECO:0007669"/>
    <property type="project" value="InterPro"/>
</dbReference>
<dbReference type="PANTHER" id="PTHR43066:SF11">
    <property type="entry name" value="PEPTIDASE S54 RHOMBOID DOMAIN-CONTAINING PROTEIN"/>
    <property type="match status" value="1"/>
</dbReference>
<dbReference type="GO" id="GO:0016020">
    <property type="term" value="C:membrane"/>
    <property type="evidence" value="ECO:0007669"/>
    <property type="project" value="UniProtKB-SubCell"/>
</dbReference>
<evidence type="ECO:0000256" key="1">
    <source>
        <dbReference type="ARBA" id="ARBA00004141"/>
    </source>
</evidence>
<dbReference type="AlphaFoldDB" id="A0A381SWS1"/>
<keyword evidence="2 5" id="KW-0812">Transmembrane</keyword>
<evidence type="ECO:0000259" key="6">
    <source>
        <dbReference type="Pfam" id="PF01694"/>
    </source>
</evidence>
<evidence type="ECO:0000256" key="3">
    <source>
        <dbReference type="ARBA" id="ARBA00022989"/>
    </source>
</evidence>
<dbReference type="EMBL" id="UINC01003615">
    <property type="protein sequence ID" value="SVA07844.1"/>
    <property type="molecule type" value="Genomic_DNA"/>
</dbReference>
<dbReference type="Gene3D" id="1.20.1540.10">
    <property type="entry name" value="Rhomboid-like"/>
    <property type="match status" value="1"/>
</dbReference>
<feature type="transmembrane region" description="Helical" evidence="5">
    <location>
        <begin position="122"/>
        <end position="144"/>
    </location>
</feature>
<feature type="transmembrane region" description="Helical" evidence="5">
    <location>
        <begin position="89"/>
        <end position="110"/>
    </location>
</feature>
<dbReference type="Pfam" id="PF01694">
    <property type="entry name" value="Rhomboid"/>
    <property type="match status" value="1"/>
</dbReference>
<feature type="transmembrane region" description="Helical" evidence="5">
    <location>
        <begin position="48"/>
        <end position="77"/>
    </location>
</feature>
<proteinExistence type="predicted"/>
<feature type="transmembrane region" description="Helical" evidence="5">
    <location>
        <begin position="173"/>
        <end position="193"/>
    </location>
</feature>
<dbReference type="InterPro" id="IPR022764">
    <property type="entry name" value="Peptidase_S54_rhomboid_dom"/>
</dbReference>
<dbReference type="PROSITE" id="PS51257">
    <property type="entry name" value="PROKAR_LIPOPROTEIN"/>
    <property type="match status" value="1"/>
</dbReference>
<sequence length="199" mass="22249">MRDNSAIPDTIFLLIIINGLAFACQQFFPGLIDQYFALWSFNSYRSDFMLWQLVTYGFLHGNTTHILFNMFMLWMFGRELEGIMGPRNFLIYYLTCVVGAGIVQLIIASFQGGQYATVGASGGVFGLLLAFGMAFPNRVVMLLFPPIPMKAKYLVILAGLMELYFGVSGTNPGIANFAHLGGMLFGFLLINYWKQQRSG</sequence>
<evidence type="ECO:0000256" key="4">
    <source>
        <dbReference type="ARBA" id="ARBA00023136"/>
    </source>
</evidence>
<keyword evidence="3 5" id="KW-1133">Transmembrane helix</keyword>
<feature type="transmembrane region" description="Helical" evidence="5">
    <location>
        <begin position="151"/>
        <end position="167"/>
    </location>
</feature>
<name>A0A381SWS1_9ZZZZ</name>
<comment type="subcellular location">
    <subcellularLocation>
        <location evidence="1">Membrane</location>
        <topology evidence="1">Multi-pass membrane protein</topology>
    </subcellularLocation>
</comment>
<evidence type="ECO:0000256" key="2">
    <source>
        <dbReference type="ARBA" id="ARBA00022692"/>
    </source>
</evidence>
<evidence type="ECO:0000256" key="5">
    <source>
        <dbReference type="SAM" id="Phobius"/>
    </source>
</evidence>